<protein>
    <submittedName>
        <fullName evidence="4">Zinc finger ZAT10-like</fullName>
    </submittedName>
</protein>
<feature type="domain" description="C2H2-type" evidence="3">
    <location>
        <begin position="145"/>
        <end position="167"/>
    </location>
</feature>
<keyword evidence="1" id="KW-0479">Metal-binding</keyword>
<evidence type="ECO:0000259" key="3">
    <source>
        <dbReference type="PROSITE" id="PS50157"/>
    </source>
</evidence>
<dbReference type="GO" id="GO:0005975">
    <property type="term" value="P:carbohydrate metabolic process"/>
    <property type="evidence" value="ECO:0007669"/>
    <property type="project" value="InterPro"/>
</dbReference>
<keyword evidence="5" id="KW-1185">Reference proteome</keyword>
<keyword evidence="1" id="KW-0862">Zinc</keyword>
<dbReference type="GO" id="GO:0008270">
    <property type="term" value="F:zinc ion binding"/>
    <property type="evidence" value="ECO:0007669"/>
    <property type="project" value="UniProtKB-KW"/>
</dbReference>
<dbReference type="AlphaFoldDB" id="A0A8S0Q9Q6"/>
<dbReference type="Gene3D" id="2.160.20.10">
    <property type="entry name" value="Single-stranded right-handed beta-helix, Pectin lyase-like"/>
    <property type="match status" value="1"/>
</dbReference>
<dbReference type="OrthoDB" id="1746508at2759"/>
<evidence type="ECO:0000313" key="4">
    <source>
        <dbReference type="EMBL" id="CAA2963749.1"/>
    </source>
</evidence>
<dbReference type="Gramene" id="OE9A096147T1">
    <property type="protein sequence ID" value="OE9A096147C1"/>
    <property type="gene ID" value="OE9A096147"/>
</dbReference>
<accession>A0A8S0Q9Q6</accession>
<dbReference type="InterPro" id="IPR010410">
    <property type="entry name" value="DUF1005"/>
</dbReference>
<evidence type="ECO:0000256" key="2">
    <source>
        <dbReference type="SAM" id="MobiDB-lite"/>
    </source>
</evidence>
<dbReference type="SUPFAM" id="SSF57667">
    <property type="entry name" value="beta-beta-alpha zinc fingers"/>
    <property type="match status" value="1"/>
</dbReference>
<feature type="region of interest" description="Disordered" evidence="2">
    <location>
        <begin position="490"/>
        <end position="513"/>
    </location>
</feature>
<dbReference type="Pfam" id="PF13912">
    <property type="entry name" value="zf-C2H2_6"/>
    <property type="match status" value="2"/>
</dbReference>
<reference evidence="4 5" key="1">
    <citation type="submission" date="2019-12" db="EMBL/GenBank/DDBJ databases">
        <authorList>
            <person name="Alioto T."/>
            <person name="Alioto T."/>
            <person name="Gomez Garrido J."/>
        </authorList>
    </citation>
    <scope>NUCLEOTIDE SEQUENCE [LARGE SCALE GENOMIC DNA]</scope>
</reference>
<dbReference type="PANTHER" id="PTHR31317">
    <property type="entry name" value="OS08G0163500 PROTEIN"/>
    <property type="match status" value="1"/>
</dbReference>
<dbReference type="PANTHER" id="PTHR31317:SF21">
    <property type="entry name" value="FORMIN-LIKE PROTEIN 18"/>
    <property type="match status" value="1"/>
</dbReference>
<dbReference type="EMBL" id="CACTIH010001812">
    <property type="protein sequence ID" value="CAA2963749.1"/>
    <property type="molecule type" value="Genomic_DNA"/>
</dbReference>
<dbReference type="PROSITE" id="PS00028">
    <property type="entry name" value="ZINC_FINGER_C2H2_1"/>
    <property type="match status" value="2"/>
</dbReference>
<dbReference type="Gene3D" id="3.30.160.60">
    <property type="entry name" value="Classic Zinc Finger"/>
    <property type="match status" value="1"/>
</dbReference>
<proteinExistence type="predicted"/>
<dbReference type="GO" id="GO:0004650">
    <property type="term" value="F:polygalacturonase activity"/>
    <property type="evidence" value="ECO:0007669"/>
    <property type="project" value="InterPro"/>
</dbReference>
<dbReference type="InterPro" id="IPR013087">
    <property type="entry name" value="Znf_C2H2_type"/>
</dbReference>
<dbReference type="SUPFAM" id="SSF51126">
    <property type="entry name" value="Pectin lyase-like"/>
    <property type="match status" value="1"/>
</dbReference>
<sequence length="725" mass="78352">MAGLQANEFDSLCSQFIKERNRQPTEVEEAALTLLMLSQENRSWHTGPATSAANAVTTTSARTAALASSDDDKKSMEPFPPAIIASPQDQNISYTCGVCGKSFSSYQALGGHKTSHRDRSQFATATAITNTSNMIPYLNPSGRIHKCNVCNMTFTTGQALGGHMRRHYEGVIKGGKKTGLITSNGGASIQRNCNGCTSTVDFNLNLLPALPETFSDFTLYSGERIQKCKNVQASNLTISAPEGSPNIDGIHVSKSQNIEISSCTIGTGDDCILIVNGSQNVQATDITCGTGHGISIESLGYRNSEAYVSGIVVNRAKLSGTKNGVRIKTWPVQESDAVASKIHAYFSLNKPEMEKLAEKSKTTAGKLPLLEIEIYMGRREDIYSCGFMRRKKLVGYVAVLLDLMGFIKNYSNNSGSCVIQNGWVLICGSEAKLNLDVRAEPDPRFVFKFDGEPECSPQVFQVSGNVKQPVFTCKFSFRNSRERNLRCRSSLSEPSTSTSCLSSVTADKEQPMKERKGWSITVHDLSGSPVAAASMVTPFVPSPGNDRVSRYNPGAWLILRHGHSTWKPWGRLEAWREGNGGELLGYRFELISEGGIDTIPLANSTISAKNGGKFSIDITTGSTPMTSPNSSFDLSSGSGSGTDFGSTTGSGSLANMFYRGFVMSATVEGDGKCSQPEVEIGMQHITCTEDAAAFVALAAAMDLSMDACRLFSQKLKKQLRQFHLE</sequence>
<dbReference type="Pfam" id="PF06219">
    <property type="entry name" value="DUF1005"/>
    <property type="match status" value="1"/>
</dbReference>
<dbReference type="PROSITE" id="PS50157">
    <property type="entry name" value="ZINC_FINGER_C2H2_2"/>
    <property type="match status" value="2"/>
</dbReference>
<dbReference type="InterPro" id="IPR011050">
    <property type="entry name" value="Pectin_lyase_fold/virulence"/>
</dbReference>
<dbReference type="Proteomes" id="UP000594638">
    <property type="component" value="Unassembled WGS sequence"/>
</dbReference>
<dbReference type="SMART" id="SM00355">
    <property type="entry name" value="ZnF_C2H2"/>
    <property type="match status" value="2"/>
</dbReference>
<dbReference type="InterPro" id="IPR036236">
    <property type="entry name" value="Znf_C2H2_sf"/>
</dbReference>
<comment type="caution">
    <text evidence="4">The sequence shown here is derived from an EMBL/GenBank/DDBJ whole genome shotgun (WGS) entry which is preliminary data.</text>
</comment>
<name>A0A8S0Q9Q6_OLEEU</name>
<evidence type="ECO:0000313" key="5">
    <source>
        <dbReference type="Proteomes" id="UP000594638"/>
    </source>
</evidence>
<dbReference type="InterPro" id="IPR012334">
    <property type="entry name" value="Pectin_lyas_fold"/>
</dbReference>
<keyword evidence="1" id="KW-0863">Zinc-finger</keyword>
<gene>
    <name evidence="4" type="ORF">OLEA9_A096147</name>
</gene>
<organism evidence="4 5">
    <name type="scientific">Olea europaea subsp. europaea</name>
    <dbReference type="NCBI Taxonomy" id="158383"/>
    <lineage>
        <taxon>Eukaryota</taxon>
        <taxon>Viridiplantae</taxon>
        <taxon>Streptophyta</taxon>
        <taxon>Embryophyta</taxon>
        <taxon>Tracheophyta</taxon>
        <taxon>Spermatophyta</taxon>
        <taxon>Magnoliopsida</taxon>
        <taxon>eudicotyledons</taxon>
        <taxon>Gunneridae</taxon>
        <taxon>Pentapetalae</taxon>
        <taxon>asterids</taxon>
        <taxon>lamiids</taxon>
        <taxon>Lamiales</taxon>
        <taxon>Oleaceae</taxon>
        <taxon>Oleeae</taxon>
        <taxon>Olea</taxon>
    </lineage>
</organism>
<feature type="domain" description="C2H2-type" evidence="3">
    <location>
        <begin position="94"/>
        <end position="121"/>
    </location>
</feature>
<evidence type="ECO:0000256" key="1">
    <source>
        <dbReference type="PROSITE-ProRule" id="PRU00042"/>
    </source>
</evidence>
<feature type="compositionally biased region" description="Low complexity" evidence="2">
    <location>
        <begin position="490"/>
        <end position="503"/>
    </location>
</feature>